<dbReference type="PROSITE" id="PS50850">
    <property type="entry name" value="MFS"/>
    <property type="match status" value="1"/>
</dbReference>
<feature type="transmembrane region" description="Helical" evidence="7">
    <location>
        <begin position="389"/>
        <end position="407"/>
    </location>
</feature>
<evidence type="ECO:0000256" key="6">
    <source>
        <dbReference type="ARBA" id="ARBA00023136"/>
    </source>
</evidence>
<dbReference type="PANTHER" id="PTHR11662:SF399">
    <property type="entry name" value="FI19708P1-RELATED"/>
    <property type="match status" value="1"/>
</dbReference>
<dbReference type="InterPro" id="IPR036259">
    <property type="entry name" value="MFS_trans_sf"/>
</dbReference>
<feature type="transmembrane region" description="Helical" evidence="7">
    <location>
        <begin position="272"/>
        <end position="289"/>
    </location>
</feature>
<feature type="transmembrane region" description="Helical" evidence="7">
    <location>
        <begin position="83"/>
        <end position="102"/>
    </location>
</feature>
<keyword evidence="5 7" id="KW-1133">Transmembrane helix</keyword>
<feature type="domain" description="Major facilitator superfamily (MFS) profile" evidence="8">
    <location>
        <begin position="11"/>
        <end position="411"/>
    </location>
</feature>
<feature type="transmembrane region" description="Helical" evidence="7">
    <location>
        <begin position="53"/>
        <end position="71"/>
    </location>
</feature>
<keyword evidence="3" id="KW-1003">Cell membrane</keyword>
<accession>A0ABU0AFN7</accession>
<evidence type="ECO:0000256" key="7">
    <source>
        <dbReference type="SAM" id="Phobius"/>
    </source>
</evidence>
<dbReference type="PANTHER" id="PTHR11662">
    <property type="entry name" value="SOLUTE CARRIER FAMILY 17"/>
    <property type="match status" value="1"/>
</dbReference>
<feature type="transmembrane region" description="Helical" evidence="7">
    <location>
        <begin position="150"/>
        <end position="167"/>
    </location>
</feature>
<comment type="subcellular location">
    <subcellularLocation>
        <location evidence="1">Cell membrane</location>
        <topology evidence="1">Multi-pass membrane protein</topology>
    </subcellularLocation>
</comment>
<evidence type="ECO:0000313" key="9">
    <source>
        <dbReference type="EMBL" id="MDQ0269835.1"/>
    </source>
</evidence>
<dbReference type="RefSeq" id="WP_307473724.1">
    <property type="nucleotide sequence ID" value="NZ_JAUSUB010000005.1"/>
</dbReference>
<feature type="transmembrane region" description="Helical" evidence="7">
    <location>
        <begin position="296"/>
        <end position="314"/>
    </location>
</feature>
<proteinExistence type="predicted"/>
<reference evidence="9 10" key="1">
    <citation type="submission" date="2023-07" db="EMBL/GenBank/DDBJ databases">
        <title>Genomic Encyclopedia of Type Strains, Phase IV (KMG-IV): sequencing the most valuable type-strain genomes for metagenomic binning, comparative biology and taxonomic classification.</title>
        <authorList>
            <person name="Goeker M."/>
        </authorList>
    </citation>
    <scope>NUCLEOTIDE SEQUENCE [LARGE SCALE GENOMIC DNA]</scope>
    <source>
        <strain evidence="9 10">DSM 23494</strain>
    </source>
</reference>
<feature type="transmembrane region" description="Helical" evidence="7">
    <location>
        <begin position="356"/>
        <end position="377"/>
    </location>
</feature>
<dbReference type="PIRSF" id="PIRSF002808">
    <property type="entry name" value="Hexose_phosphate_transp"/>
    <property type="match status" value="1"/>
</dbReference>
<dbReference type="InterPro" id="IPR020846">
    <property type="entry name" value="MFS_dom"/>
</dbReference>
<evidence type="ECO:0000256" key="4">
    <source>
        <dbReference type="ARBA" id="ARBA00022692"/>
    </source>
</evidence>
<evidence type="ECO:0000313" key="10">
    <source>
        <dbReference type="Proteomes" id="UP001238088"/>
    </source>
</evidence>
<keyword evidence="4 7" id="KW-0812">Transmembrane</keyword>
<evidence type="ECO:0000259" key="8">
    <source>
        <dbReference type="PROSITE" id="PS50850"/>
    </source>
</evidence>
<feature type="transmembrane region" description="Helical" evidence="7">
    <location>
        <begin position="173"/>
        <end position="191"/>
    </location>
</feature>
<dbReference type="Pfam" id="PF07690">
    <property type="entry name" value="MFS_1"/>
    <property type="match status" value="1"/>
</dbReference>
<dbReference type="InterPro" id="IPR050382">
    <property type="entry name" value="MFS_Na/Anion_cotransporter"/>
</dbReference>
<keyword evidence="6 7" id="KW-0472">Membrane</keyword>
<protein>
    <submittedName>
        <fullName evidence="9">Sugar phosphate permease</fullName>
    </submittedName>
</protein>
<name>A0ABU0AFN7_9BACI</name>
<keyword evidence="10" id="KW-1185">Reference proteome</keyword>
<dbReference type="SUPFAM" id="SSF103473">
    <property type="entry name" value="MFS general substrate transporter"/>
    <property type="match status" value="1"/>
</dbReference>
<dbReference type="InterPro" id="IPR000849">
    <property type="entry name" value="Sugar_P_transporter"/>
</dbReference>
<keyword evidence="2" id="KW-0813">Transport</keyword>
<dbReference type="EMBL" id="JAUSUB010000005">
    <property type="protein sequence ID" value="MDQ0269835.1"/>
    <property type="molecule type" value="Genomic_DNA"/>
</dbReference>
<gene>
    <name evidence="9" type="ORF">J2S17_001707</name>
</gene>
<comment type="caution">
    <text evidence="9">The sequence shown here is derived from an EMBL/GenBank/DDBJ whole genome shotgun (WGS) entry which is preliminary data.</text>
</comment>
<feature type="transmembrane region" description="Helical" evidence="7">
    <location>
        <begin position="7"/>
        <end position="33"/>
    </location>
</feature>
<dbReference type="InterPro" id="IPR011701">
    <property type="entry name" value="MFS"/>
</dbReference>
<evidence type="ECO:0000256" key="5">
    <source>
        <dbReference type="ARBA" id="ARBA00022989"/>
    </source>
</evidence>
<sequence length="424" mass="46917">MLKGNKRWLYIAVPIFFFWFFGQIDKLGISIIQTDVGFLNDLGLTGDDRNAKIGFITFIFTISYAISNLFWGVIIDKLGARKTAMLGLVIWTITMVTAGLSTTYEMFIVSRIVLGLGEGMMIPVCGKFISNWFNHRELGKAQSSWLSGNYLGPAIGAVMLSAIIASLHWQAAFFMLAAFNLLLVLPLFYFMTRDTPEEHSGLSKAELAYIREKDPSEDLSKKKSFAQDYRYWIVWFGMLMSSFLFFGISIWLPTYLIEAKSFSREAMTSITSLSWLFALGFVLICGYLADKTNRPSLLATILFGLTAIFLTAAMLTPNAIVAGICMGLAMGTQGGVFHLSNLFIVKFSTPETAGRAAGLMGFTNILGGFSSYIMGWMRDAFGGDFGPSLIMLIFAAGLGFLAYIFTLKKEAVEVKIVNKNEAVI</sequence>
<evidence type="ECO:0000256" key="1">
    <source>
        <dbReference type="ARBA" id="ARBA00004651"/>
    </source>
</evidence>
<feature type="transmembrane region" description="Helical" evidence="7">
    <location>
        <begin position="231"/>
        <end position="252"/>
    </location>
</feature>
<organism evidence="9 10">
    <name type="scientific">Cytobacillus purgationiresistens</name>
    <dbReference type="NCBI Taxonomy" id="863449"/>
    <lineage>
        <taxon>Bacteria</taxon>
        <taxon>Bacillati</taxon>
        <taxon>Bacillota</taxon>
        <taxon>Bacilli</taxon>
        <taxon>Bacillales</taxon>
        <taxon>Bacillaceae</taxon>
        <taxon>Cytobacillus</taxon>
    </lineage>
</organism>
<dbReference type="Gene3D" id="1.20.1250.20">
    <property type="entry name" value="MFS general substrate transporter like domains"/>
    <property type="match status" value="2"/>
</dbReference>
<dbReference type="Proteomes" id="UP001238088">
    <property type="component" value="Unassembled WGS sequence"/>
</dbReference>
<evidence type="ECO:0000256" key="2">
    <source>
        <dbReference type="ARBA" id="ARBA00022448"/>
    </source>
</evidence>
<feature type="transmembrane region" description="Helical" evidence="7">
    <location>
        <begin position="320"/>
        <end position="344"/>
    </location>
</feature>
<evidence type="ECO:0000256" key="3">
    <source>
        <dbReference type="ARBA" id="ARBA00022475"/>
    </source>
</evidence>
<feature type="transmembrane region" description="Helical" evidence="7">
    <location>
        <begin position="108"/>
        <end position="129"/>
    </location>
</feature>